<keyword evidence="1" id="KW-0812">Transmembrane</keyword>
<keyword evidence="1" id="KW-0472">Membrane</keyword>
<dbReference type="Gramene" id="PRQ30462">
    <property type="protein sequence ID" value="PRQ30462"/>
    <property type="gene ID" value="RchiOBHm_Chr5g0024931"/>
</dbReference>
<comment type="caution">
    <text evidence="2">The sequence shown here is derived from an EMBL/GenBank/DDBJ whole genome shotgun (WGS) entry which is preliminary data.</text>
</comment>
<dbReference type="AlphaFoldDB" id="A0A2P6Q8E9"/>
<feature type="transmembrane region" description="Helical" evidence="1">
    <location>
        <begin position="20"/>
        <end position="41"/>
    </location>
</feature>
<feature type="transmembrane region" description="Helical" evidence="1">
    <location>
        <begin position="53"/>
        <end position="73"/>
    </location>
</feature>
<dbReference type="Proteomes" id="UP000238479">
    <property type="component" value="Chromosome 5"/>
</dbReference>
<reference evidence="2 3" key="1">
    <citation type="journal article" date="2018" name="Nat. Genet.">
        <title>The Rosa genome provides new insights in the design of modern roses.</title>
        <authorList>
            <person name="Bendahmane M."/>
        </authorList>
    </citation>
    <scope>NUCLEOTIDE SEQUENCE [LARGE SCALE GENOMIC DNA]</scope>
    <source>
        <strain evidence="3">cv. Old Blush</strain>
    </source>
</reference>
<proteinExistence type="predicted"/>
<evidence type="ECO:0000313" key="3">
    <source>
        <dbReference type="Proteomes" id="UP000238479"/>
    </source>
</evidence>
<gene>
    <name evidence="2" type="ORF">RchiOBHm_Chr5g0024931</name>
</gene>
<dbReference type="EMBL" id="PDCK01000043">
    <property type="protein sequence ID" value="PRQ30462.1"/>
    <property type="molecule type" value="Genomic_DNA"/>
</dbReference>
<name>A0A2P6Q8E9_ROSCH</name>
<organism evidence="2 3">
    <name type="scientific">Rosa chinensis</name>
    <name type="common">China rose</name>
    <dbReference type="NCBI Taxonomy" id="74649"/>
    <lineage>
        <taxon>Eukaryota</taxon>
        <taxon>Viridiplantae</taxon>
        <taxon>Streptophyta</taxon>
        <taxon>Embryophyta</taxon>
        <taxon>Tracheophyta</taxon>
        <taxon>Spermatophyta</taxon>
        <taxon>Magnoliopsida</taxon>
        <taxon>eudicotyledons</taxon>
        <taxon>Gunneridae</taxon>
        <taxon>Pentapetalae</taxon>
        <taxon>rosids</taxon>
        <taxon>fabids</taxon>
        <taxon>Rosales</taxon>
        <taxon>Rosaceae</taxon>
        <taxon>Rosoideae</taxon>
        <taxon>Rosoideae incertae sedis</taxon>
        <taxon>Rosa</taxon>
    </lineage>
</organism>
<keyword evidence="3" id="KW-1185">Reference proteome</keyword>
<protein>
    <submittedName>
        <fullName evidence="2">Uncharacterized protein</fullName>
    </submittedName>
</protein>
<accession>A0A2P6Q8E9</accession>
<evidence type="ECO:0000256" key="1">
    <source>
        <dbReference type="SAM" id="Phobius"/>
    </source>
</evidence>
<keyword evidence="1" id="KW-1133">Transmembrane helix</keyword>
<evidence type="ECO:0000313" key="2">
    <source>
        <dbReference type="EMBL" id="PRQ30462.1"/>
    </source>
</evidence>
<sequence length="120" mass="13347">MDMTEMEGPRFGTSSQLSAGVLVMYLSKTMVTLIQQILVALMQHQQVIQIEVAALVIVRLLVGQIVTVLDSFFCLLPNRTGCRFWNGKLKFIPAKVGYGSSVVYFLTTKSASRSWKHSCS</sequence>